<keyword evidence="1" id="KW-1133">Transmembrane helix</keyword>
<name>A0A2I1DBF5_ASPC2</name>
<dbReference type="VEuPathDB" id="FungiDB:P168DRAFT_315699"/>
<dbReference type="RefSeq" id="XP_024695774.1">
    <property type="nucleotide sequence ID" value="XM_024839928.1"/>
</dbReference>
<dbReference type="GeneID" id="36547452"/>
<sequence length="105" mass="11526">MRTPRKAGGIAADEIPPASHRSIRNMASGDWEISRSAIVVLILLGCIISVLIGYSMHRLMGGSAFEGQEEALEGPGNEQMAYMRQIRQRNLAMIYHGSRTKDSPV</sequence>
<keyword evidence="1" id="KW-0472">Membrane</keyword>
<organism evidence="2 3">
    <name type="scientific">Aspergillus campestris (strain IBT 28561)</name>
    <dbReference type="NCBI Taxonomy" id="1392248"/>
    <lineage>
        <taxon>Eukaryota</taxon>
        <taxon>Fungi</taxon>
        <taxon>Dikarya</taxon>
        <taxon>Ascomycota</taxon>
        <taxon>Pezizomycotina</taxon>
        <taxon>Eurotiomycetes</taxon>
        <taxon>Eurotiomycetidae</taxon>
        <taxon>Eurotiales</taxon>
        <taxon>Aspergillaceae</taxon>
        <taxon>Aspergillus</taxon>
        <taxon>Aspergillus subgen. Circumdati</taxon>
    </lineage>
</organism>
<dbReference type="EMBL" id="MSFM01000002">
    <property type="protein sequence ID" value="PKY07180.1"/>
    <property type="molecule type" value="Genomic_DNA"/>
</dbReference>
<comment type="caution">
    <text evidence="2">The sequence shown here is derived from an EMBL/GenBank/DDBJ whole genome shotgun (WGS) entry which is preliminary data.</text>
</comment>
<keyword evidence="1" id="KW-0812">Transmembrane</keyword>
<feature type="transmembrane region" description="Helical" evidence="1">
    <location>
        <begin position="33"/>
        <end position="54"/>
    </location>
</feature>
<reference evidence="2" key="1">
    <citation type="submission" date="2016-12" db="EMBL/GenBank/DDBJ databases">
        <title>The genomes of Aspergillus section Nigri reveals drivers in fungal speciation.</title>
        <authorList>
            <consortium name="DOE Joint Genome Institute"/>
            <person name="Vesth T.C."/>
            <person name="Nybo J."/>
            <person name="Theobald S."/>
            <person name="Brandl J."/>
            <person name="Frisvad J.C."/>
            <person name="Nielsen K.F."/>
            <person name="Lyhne E.K."/>
            <person name="Kogle M.E."/>
            <person name="Kuo A."/>
            <person name="Riley R."/>
            <person name="Clum A."/>
            <person name="Nolan M."/>
            <person name="Lipzen A."/>
            <person name="Salamov A."/>
            <person name="Henrissat B."/>
            <person name="Wiebenga A."/>
            <person name="De vries R.P."/>
            <person name="Grigoriev I.V."/>
            <person name="Mortensen U.H."/>
            <person name="Andersen M.R."/>
            <person name="Baker S.E."/>
        </authorList>
    </citation>
    <scope>NUCLEOTIDE SEQUENCE</scope>
    <source>
        <strain evidence="2">IBT 28561</strain>
    </source>
</reference>
<keyword evidence="3" id="KW-1185">Reference proteome</keyword>
<protein>
    <submittedName>
        <fullName evidence="2">Uncharacterized protein</fullName>
    </submittedName>
</protein>
<evidence type="ECO:0000313" key="3">
    <source>
        <dbReference type="Proteomes" id="UP000234254"/>
    </source>
</evidence>
<dbReference type="OrthoDB" id="4159814at2759"/>
<accession>A0A2I1DBF5</accession>
<dbReference type="AlphaFoldDB" id="A0A2I1DBF5"/>
<evidence type="ECO:0000256" key="1">
    <source>
        <dbReference type="SAM" id="Phobius"/>
    </source>
</evidence>
<gene>
    <name evidence="2" type="ORF">P168DRAFT_315699</name>
</gene>
<proteinExistence type="predicted"/>
<dbReference type="Proteomes" id="UP000234254">
    <property type="component" value="Unassembled WGS sequence"/>
</dbReference>
<evidence type="ECO:0000313" key="2">
    <source>
        <dbReference type="EMBL" id="PKY07180.1"/>
    </source>
</evidence>